<dbReference type="AlphaFoldDB" id="A0A8H6NQE6"/>
<proteinExistence type="predicted"/>
<accession>A0A8H6NQE6</accession>
<feature type="compositionally biased region" description="Polar residues" evidence="1">
    <location>
        <begin position="151"/>
        <end position="161"/>
    </location>
</feature>
<evidence type="ECO:0000313" key="3">
    <source>
        <dbReference type="Proteomes" id="UP000654918"/>
    </source>
</evidence>
<gene>
    <name evidence="2" type="ORF">CPLU01_01008</name>
</gene>
<evidence type="ECO:0000313" key="2">
    <source>
        <dbReference type="EMBL" id="KAF6840637.1"/>
    </source>
</evidence>
<name>A0A8H6NQE6_9PEZI</name>
<comment type="caution">
    <text evidence="2">The sequence shown here is derived from an EMBL/GenBank/DDBJ whole genome shotgun (WGS) entry which is preliminary data.</text>
</comment>
<dbReference type="EMBL" id="WIGO01000006">
    <property type="protein sequence ID" value="KAF6840637.1"/>
    <property type="molecule type" value="Genomic_DNA"/>
</dbReference>
<dbReference type="Proteomes" id="UP000654918">
    <property type="component" value="Unassembled WGS sequence"/>
</dbReference>
<protein>
    <submittedName>
        <fullName evidence="2">Uncharacterized protein</fullName>
    </submittedName>
</protein>
<sequence>MAYLDWNDFDWLSQAWAQKNPSYDLPGYRRARLSLWNKLQDVKFLIGSSELIYLPYQNSYQEITSTWRFKPLEERAVRPPLAAHLEAVRLMNDFHMPENIVTLLAHAGFDADKCCDPTLNSEQKKLAPKPVKRSAATQQLEEPEAKRPKTASENTAGNNTLALPPTNPATLRNTQSQTSAPPTKIVFKASASTKTATQTPAEAPPRNFNGFNSSKLANADAQAVPTISRQNSNKSIIVSTSECTNTLVDVPQAAPAAGAPVQLHFHRETSPA</sequence>
<evidence type="ECO:0000256" key="1">
    <source>
        <dbReference type="SAM" id="MobiDB-lite"/>
    </source>
</evidence>
<feature type="compositionally biased region" description="Polar residues" evidence="1">
    <location>
        <begin position="168"/>
        <end position="181"/>
    </location>
</feature>
<reference evidence="2" key="1">
    <citation type="journal article" date="2020" name="Phytopathology">
        <title>Genome Sequence Resources of Colletotrichum truncatum, C. plurivorum, C. musicola, and C. sojae: Four Species Pathogenic to Soybean (Glycine max).</title>
        <authorList>
            <person name="Rogerio F."/>
            <person name="Boufleur T.R."/>
            <person name="Ciampi-Guillardi M."/>
            <person name="Sukno S.A."/>
            <person name="Thon M.R."/>
            <person name="Massola Junior N.S."/>
            <person name="Baroncelli R."/>
        </authorList>
    </citation>
    <scope>NUCLEOTIDE SEQUENCE</scope>
    <source>
        <strain evidence="2">LFN00145</strain>
    </source>
</reference>
<organism evidence="2 3">
    <name type="scientific">Colletotrichum plurivorum</name>
    <dbReference type="NCBI Taxonomy" id="2175906"/>
    <lineage>
        <taxon>Eukaryota</taxon>
        <taxon>Fungi</taxon>
        <taxon>Dikarya</taxon>
        <taxon>Ascomycota</taxon>
        <taxon>Pezizomycotina</taxon>
        <taxon>Sordariomycetes</taxon>
        <taxon>Hypocreomycetidae</taxon>
        <taxon>Glomerellales</taxon>
        <taxon>Glomerellaceae</taxon>
        <taxon>Colletotrichum</taxon>
        <taxon>Colletotrichum orchidearum species complex</taxon>
    </lineage>
</organism>
<feature type="region of interest" description="Disordered" evidence="1">
    <location>
        <begin position="121"/>
        <end position="182"/>
    </location>
</feature>
<keyword evidence="3" id="KW-1185">Reference proteome</keyword>